<dbReference type="InterPro" id="IPR001867">
    <property type="entry name" value="OmpR/PhoB-type_DNA-bd"/>
</dbReference>
<dbReference type="SMART" id="SM00448">
    <property type="entry name" value="REC"/>
    <property type="match status" value="1"/>
</dbReference>
<evidence type="ECO:0000256" key="3">
    <source>
        <dbReference type="ARBA" id="ARBA00023015"/>
    </source>
</evidence>
<dbReference type="EMBL" id="AP007255">
    <property type="protein sequence ID" value="BAE48993.1"/>
    <property type="molecule type" value="Genomic_DNA"/>
</dbReference>
<dbReference type="Pfam" id="PF00486">
    <property type="entry name" value="Trans_reg_C"/>
    <property type="match status" value="1"/>
</dbReference>
<dbReference type="PANTHER" id="PTHR48111">
    <property type="entry name" value="REGULATOR OF RPOS"/>
    <property type="match status" value="1"/>
</dbReference>
<dbReference type="Gene3D" id="3.40.50.2300">
    <property type="match status" value="1"/>
</dbReference>
<accession>Q2WAY2</accession>
<dbReference type="InterPro" id="IPR039420">
    <property type="entry name" value="WalR-like"/>
</dbReference>
<gene>
    <name evidence="10" type="ordered locus">amb0189</name>
</gene>
<dbReference type="STRING" id="342108.amb0189"/>
<keyword evidence="4 7" id="KW-0238">DNA-binding</keyword>
<dbReference type="GO" id="GO:0005829">
    <property type="term" value="C:cytosol"/>
    <property type="evidence" value="ECO:0007669"/>
    <property type="project" value="TreeGrafter"/>
</dbReference>
<sequence length="223" mass="24607">MRVLVVEDEPQLTLALERALEAAGFAVDTAYDGEDGWHLGDTESYDAVILDLGLPKIDGISVLGRWREAGRAMPVMVLTARARWAEKSQAFNAGADDYVTKPFEMEEVVTRVRALIRRAAGHASPEITCGPLRIDTVGGRVSRAGLPIALTAQEFRILSYLAHHQGRVVSRSELVEHVYDRDADPDSNVLDVLVARIRRKLGVDVIHTLRGQGWRMEAMDGLP</sequence>
<dbReference type="PROSITE" id="PS51755">
    <property type="entry name" value="OMPR_PHOB"/>
    <property type="match status" value="1"/>
</dbReference>
<dbReference type="GO" id="GO:0032993">
    <property type="term" value="C:protein-DNA complex"/>
    <property type="evidence" value="ECO:0007669"/>
    <property type="project" value="TreeGrafter"/>
</dbReference>
<dbReference type="InterPro" id="IPR011006">
    <property type="entry name" value="CheY-like_superfamily"/>
</dbReference>
<evidence type="ECO:0000256" key="1">
    <source>
        <dbReference type="ARBA" id="ARBA00022553"/>
    </source>
</evidence>
<evidence type="ECO:0000259" key="8">
    <source>
        <dbReference type="PROSITE" id="PS50110"/>
    </source>
</evidence>
<dbReference type="CDD" id="cd00383">
    <property type="entry name" value="trans_reg_C"/>
    <property type="match status" value="1"/>
</dbReference>
<dbReference type="GO" id="GO:0000156">
    <property type="term" value="F:phosphorelay response regulator activity"/>
    <property type="evidence" value="ECO:0007669"/>
    <property type="project" value="TreeGrafter"/>
</dbReference>
<dbReference type="SMART" id="SM00862">
    <property type="entry name" value="Trans_reg_C"/>
    <property type="match status" value="1"/>
</dbReference>
<feature type="domain" description="OmpR/PhoB-type" evidence="9">
    <location>
        <begin position="124"/>
        <end position="218"/>
    </location>
</feature>
<evidence type="ECO:0000313" key="11">
    <source>
        <dbReference type="Proteomes" id="UP000007058"/>
    </source>
</evidence>
<evidence type="ECO:0000256" key="7">
    <source>
        <dbReference type="PROSITE-ProRule" id="PRU01091"/>
    </source>
</evidence>
<organism evidence="10 11">
    <name type="scientific">Paramagnetospirillum magneticum (strain ATCC 700264 / AMB-1)</name>
    <name type="common">Magnetospirillum magneticum</name>
    <dbReference type="NCBI Taxonomy" id="342108"/>
    <lineage>
        <taxon>Bacteria</taxon>
        <taxon>Pseudomonadati</taxon>
        <taxon>Pseudomonadota</taxon>
        <taxon>Alphaproteobacteria</taxon>
        <taxon>Rhodospirillales</taxon>
        <taxon>Magnetospirillaceae</taxon>
        <taxon>Paramagnetospirillum</taxon>
    </lineage>
</organism>
<evidence type="ECO:0000256" key="4">
    <source>
        <dbReference type="ARBA" id="ARBA00023125"/>
    </source>
</evidence>
<proteinExistence type="predicted"/>
<dbReference type="KEGG" id="mag:amb0189"/>
<keyword evidence="2" id="KW-0902">Two-component regulatory system</keyword>
<dbReference type="Proteomes" id="UP000007058">
    <property type="component" value="Chromosome"/>
</dbReference>
<dbReference type="Gene3D" id="1.10.10.10">
    <property type="entry name" value="Winged helix-like DNA-binding domain superfamily/Winged helix DNA-binding domain"/>
    <property type="match status" value="1"/>
</dbReference>
<dbReference type="Pfam" id="PF00072">
    <property type="entry name" value="Response_reg"/>
    <property type="match status" value="1"/>
</dbReference>
<evidence type="ECO:0000259" key="9">
    <source>
        <dbReference type="PROSITE" id="PS51755"/>
    </source>
</evidence>
<dbReference type="InterPro" id="IPR001789">
    <property type="entry name" value="Sig_transdc_resp-reg_receiver"/>
</dbReference>
<dbReference type="SUPFAM" id="SSF52172">
    <property type="entry name" value="CheY-like"/>
    <property type="match status" value="1"/>
</dbReference>
<feature type="modified residue" description="4-aspartylphosphate" evidence="6">
    <location>
        <position position="51"/>
    </location>
</feature>
<feature type="DNA-binding region" description="OmpR/PhoB-type" evidence="7">
    <location>
        <begin position="124"/>
        <end position="218"/>
    </location>
</feature>
<keyword evidence="11" id="KW-1185">Reference proteome</keyword>
<keyword evidence="3" id="KW-0805">Transcription regulation</keyword>
<evidence type="ECO:0000256" key="5">
    <source>
        <dbReference type="ARBA" id="ARBA00023163"/>
    </source>
</evidence>
<name>Q2WAY2_PARM1</name>
<keyword evidence="5" id="KW-0804">Transcription</keyword>
<evidence type="ECO:0000313" key="10">
    <source>
        <dbReference type="EMBL" id="BAE48993.1"/>
    </source>
</evidence>
<dbReference type="GO" id="GO:0006355">
    <property type="term" value="P:regulation of DNA-templated transcription"/>
    <property type="evidence" value="ECO:0007669"/>
    <property type="project" value="InterPro"/>
</dbReference>
<dbReference type="RefSeq" id="WP_011382636.1">
    <property type="nucleotide sequence ID" value="NC_007626.1"/>
</dbReference>
<dbReference type="GO" id="GO:0000976">
    <property type="term" value="F:transcription cis-regulatory region binding"/>
    <property type="evidence" value="ECO:0007669"/>
    <property type="project" value="TreeGrafter"/>
</dbReference>
<keyword evidence="1 6" id="KW-0597">Phosphoprotein</keyword>
<feature type="domain" description="Response regulatory" evidence="8">
    <location>
        <begin position="2"/>
        <end position="116"/>
    </location>
</feature>
<evidence type="ECO:0000256" key="6">
    <source>
        <dbReference type="PROSITE-ProRule" id="PRU00169"/>
    </source>
</evidence>
<reference evidence="10 11" key="1">
    <citation type="journal article" date="2005" name="DNA Res.">
        <title>Complete genome sequence of the facultative anaerobic magnetotactic bacterium Magnetospirillum sp. strain AMB-1.</title>
        <authorList>
            <person name="Matsunaga T."/>
            <person name="Okamura Y."/>
            <person name="Fukuda Y."/>
            <person name="Wahyudi A.T."/>
            <person name="Murase Y."/>
            <person name="Takeyama H."/>
        </authorList>
    </citation>
    <scope>NUCLEOTIDE SEQUENCE [LARGE SCALE GENOMIC DNA]</scope>
    <source>
        <strain evidence="11">ATCC 700264 / AMB-1</strain>
    </source>
</reference>
<protein>
    <submittedName>
        <fullName evidence="10">Response regulator consisting of a CheY-like receiver domain and a winged-helix DNA-binding domain</fullName>
    </submittedName>
</protein>
<dbReference type="FunFam" id="3.40.50.2300:FF:000002">
    <property type="entry name" value="DNA-binding response regulator PhoP"/>
    <property type="match status" value="1"/>
</dbReference>
<dbReference type="Gene3D" id="6.10.250.690">
    <property type="match status" value="1"/>
</dbReference>
<dbReference type="PANTHER" id="PTHR48111:SF37">
    <property type="entry name" value="RESPONSE REGULATOR PROTEIN CARR"/>
    <property type="match status" value="1"/>
</dbReference>
<dbReference type="PROSITE" id="PS50110">
    <property type="entry name" value="RESPONSE_REGULATORY"/>
    <property type="match status" value="1"/>
</dbReference>
<dbReference type="HOGENOM" id="CLU_000445_30_1_5"/>
<dbReference type="CDD" id="cd19934">
    <property type="entry name" value="REC_OmpR_EcPhoP-like"/>
    <property type="match status" value="1"/>
</dbReference>
<dbReference type="OrthoDB" id="9802426at2"/>
<evidence type="ECO:0000256" key="2">
    <source>
        <dbReference type="ARBA" id="ARBA00023012"/>
    </source>
</evidence>
<dbReference type="InterPro" id="IPR036388">
    <property type="entry name" value="WH-like_DNA-bd_sf"/>
</dbReference>
<dbReference type="AlphaFoldDB" id="Q2WAY2"/>